<name>A0ABV9Z331_9HYPH</name>
<dbReference type="EMBL" id="JBHSJF010000006">
    <property type="protein sequence ID" value="MFC5068889.1"/>
    <property type="molecule type" value="Genomic_DNA"/>
</dbReference>
<keyword evidence="4 8" id="KW-0378">Hydrolase</keyword>
<evidence type="ECO:0000256" key="6">
    <source>
        <dbReference type="ARBA" id="ARBA00023125"/>
    </source>
</evidence>
<gene>
    <name evidence="9" type="ORF">ACFPFW_12810</name>
</gene>
<evidence type="ECO:0000256" key="8">
    <source>
        <dbReference type="RuleBase" id="RU364100"/>
    </source>
</evidence>
<dbReference type="EC" id="3.4.-.-" evidence="8"/>
<organism evidence="9 10">
    <name type="scientific">Flaviflagellibacter deserti</name>
    <dbReference type="NCBI Taxonomy" id="2267266"/>
    <lineage>
        <taxon>Bacteria</taxon>
        <taxon>Pseudomonadati</taxon>
        <taxon>Pseudomonadota</taxon>
        <taxon>Alphaproteobacteria</taxon>
        <taxon>Hyphomicrobiales</taxon>
        <taxon>Flaviflagellibacter</taxon>
    </lineage>
</organism>
<evidence type="ECO:0000313" key="10">
    <source>
        <dbReference type="Proteomes" id="UP001595796"/>
    </source>
</evidence>
<keyword evidence="3" id="KW-0227">DNA damage</keyword>
<dbReference type="Gene3D" id="3.90.1680.20">
    <property type="match status" value="2"/>
</dbReference>
<dbReference type="InterPro" id="IPR036590">
    <property type="entry name" value="SRAP-like"/>
</dbReference>
<keyword evidence="2 8" id="KW-0645">Protease</keyword>
<dbReference type="RefSeq" id="WP_114956876.1">
    <property type="nucleotide sequence ID" value="NZ_JBHSJF010000006.1"/>
</dbReference>
<evidence type="ECO:0000313" key="9">
    <source>
        <dbReference type="EMBL" id="MFC5068889.1"/>
    </source>
</evidence>
<comment type="similarity">
    <text evidence="1 8">Belongs to the SOS response-associated peptidase family.</text>
</comment>
<evidence type="ECO:0000256" key="7">
    <source>
        <dbReference type="ARBA" id="ARBA00023239"/>
    </source>
</evidence>
<comment type="caution">
    <text evidence="9">The sequence shown here is derived from an EMBL/GenBank/DDBJ whole genome shotgun (WGS) entry which is preliminary data.</text>
</comment>
<dbReference type="InterPro" id="IPR003738">
    <property type="entry name" value="SRAP"/>
</dbReference>
<protein>
    <recommendedName>
        <fullName evidence="8">Abasic site processing protein</fullName>
        <ecNumber evidence="8">3.4.-.-</ecNumber>
    </recommendedName>
</protein>
<reference evidence="10" key="1">
    <citation type="journal article" date="2019" name="Int. J. Syst. Evol. Microbiol.">
        <title>The Global Catalogue of Microorganisms (GCM) 10K type strain sequencing project: providing services to taxonomists for standard genome sequencing and annotation.</title>
        <authorList>
            <consortium name="The Broad Institute Genomics Platform"/>
            <consortium name="The Broad Institute Genome Sequencing Center for Infectious Disease"/>
            <person name="Wu L."/>
            <person name="Ma J."/>
        </authorList>
    </citation>
    <scope>NUCLEOTIDE SEQUENCE [LARGE SCALE GENOMIC DNA]</scope>
    <source>
        <strain evidence="10">CGMCC 1.16444</strain>
    </source>
</reference>
<keyword evidence="10" id="KW-1185">Reference proteome</keyword>
<evidence type="ECO:0000256" key="4">
    <source>
        <dbReference type="ARBA" id="ARBA00022801"/>
    </source>
</evidence>
<dbReference type="GO" id="GO:0016787">
    <property type="term" value="F:hydrolase activity"/>
    <property type="evidence" value="ECO:0007669"/>
    <property type="project" value="UniProtKB-KW"/>
</dbReference>
<accession>A0ABV9Z331</accession>
<evidence type="ECO:0000256" key="3">
    <source>
        <dbReference type="ARBA" id="ARBA00022763"/>
    </source>
</evidence>
<dbReference type="Pfam" id="PF02586">
    <property type="entry name" value="SRAP"/>
    <property type="match status" value="1"/>
</dbReference>
<dbReference type="PANTHER" id="PTHR13604:SF0">
    <property type="entry name" value="ABASIC SITE PROCESSING PROTEIN HMCES"/>
    <property type="match status" value="1"/>
</dbReference>
<dbReference type="PANTHER" id="PTHR13604">
    <property type="entry name" value="DC12-RELATED"/>
    <property type="match status" value="1"/>
</dbReference>
<evidence type="ECO:0000256" key="1">
    <source>
        <dbReference type="ARBA" id="ARBA00008136"/>
    </source>
</evidence>
<keyword evidence="5" id="KW-0190">Covalent protein-DNA linkage</keyword>
<evidence type="ECO:0000256" key="2">
    <source>
        <dbReference type="ARBA" id="ARBA00022670"/>
    </source>
</evidence>
<sequence>MCNLYSQTKGQQAIRELARAFHDRTGNLPPMPGIFPDYSAPIVINGTDGRELVTARWGMPSPQNIQFEAAKKRAAKLQEKGQAVDFKDLLANEPDRGVTNIRNTSSSHWRRWLGPESRCLVPFTSFSEFNKDAGGDIWFAFSEERPLSFFAGIWTAQWTSVRKVKNGPETADLYGFLTTEPNAVVKPIHPKAMPVILTTTEEFDIWMRAPWGEAGLLQRPLPDEALTIVARGVKEDSVELAAAGGWLGGG</sequence>
<proteinExistence type="inferred from homology"/>
<dbReference type="Proteomes" id="UP001595796">
    <property type="component" value="Unassembled WGS sequence"/>
</dbReference>
<evidence type="ECO:0000256" key="5">
    <source>
        <dbReference type="ARBA" id="ARBA00023124"/>
    </source>
</evidence>
<keyword evidence="6" id="KW-0238">DNA-binding</keyword>
<keyword evidence="7" id="KW-0456">Lyase</keyword>
<dbReference type="SUPFAM" id="SSF143081">
    <property type="entry name" value="BB1717-like"/>
    <property type="match status" value="1"/>
</dbReference>